<dbReference type="EMBL" id="JADNRY010000021">
    <property type="protein sequence ID" value="KAF9072878.1"/>
    <property type="molecule type" value="Genomic_DNA"/>
</dbReference>
<evidence type="ECO:0008006" key="3">
    <source>
        <dbReference type="Google" id="ProtNLM"/>
    </source>
</evidence>
<dbReference type="Proteomes" id="UP000772434">
    <property type="component" value="Unassembled WGS sequence"/>
</dbReference>
<name>A0A9P5PZP9_9AGAR</name>
<accession>A0A9P5PZP9</accession>
<keyword evidence="2" id="KW-1185">Reference proteome</keyword>
<reference evidence="1" key="1">
    <citation type="submission" date="2020-11" db="EMBL/GenBank/DDBJ databases">
        <authorList>
            <consortium name="DOE Joint Genome Institute"/>
            <person name="Ahrendt S."/>
            <person name="Riley R."/>
            <person name="Andreopoulos W."/>
            <person name="Labutti K."/>
            <person name="Pangilinan J."/>
            <person name="Ruiz-Duenas F.J."/>
            <person name="Barrasa J.M."/>
            <person name="Sanchez-Garcia M."/>
            <person name="Camarero S."/>
            <person name="Miyauchi S."/>
            <person name="Serrano A."/>
            <person name="Linde D."/>
            <person name="Babiker R."/>
            <person name="Drula E."/>
            <person name="Ayuso-Fernandez I."/>
            <person name="Pacheco R."/>
            <person name="Padilla G."/>
            <person name="Ferreira P."/>
            <person name="Barriuso J."/>
            <person name="Kellner H."/>
            <person name="Castanera R."/>
            <person name="Alfaro M."/>
            <person name="Ramirez L."/>
            <person name="Pisabarro A.G."/>
            <person name="Kuo A."/>
            <person name="Tritt A."/>
            <person name="Lipzen A."/>
            <person name="He G."/>
            <person name="Yan M."/>
            <person name="Ng V."/>
            <person name="Cullen D."/>
            <person name="Martin F."/>
            <person name="Rosso M.-N."/>
            <person name="Henrissat B."/>
            <person name="Hibbett D."/>
            <person name="Martinez A.T."/>
            <person name="Grigoriev I.V."/>
        </authorList>
    </citation>
    <scope>NUCLEOTIDE SEQUENCE</scope>
    <source>
        <strain evidence="1">AH 40177</strain>
    </source>
</reference>
<dbReference type="Gene3D" id="1.20.1280.50">
    <property type="match status" value="1"/>
</dbReference>
<gene>
    <name evidence="1" type="ORF">BDP27DRAFT_1319557</name>
</gene>
<evidence type="ECO:0000313" key="1">
    <source>
        <dbReference type="EMBL" id="KAF9072878.1"/>
    </source>
</evidence>
<evidence type="ECO:0000313" key="2">
    <source>
        <dbReference type="Proteomes" id="UP000772434"/>
    </source>
</evidence>
<dbReference type="AlphaFoldDB" id="A0A9P5PZP9"/>
<comment type="caution">
    <text evidence="1">The sequence shown here is derived from an EMBL/GenBank/DDBJ whole genome shotgun (WGS) entry which is preliminary data.</text>
</comment>
<protein>
    <recommendedName>
        <fullName evidence="3">F-box domain-containing protein</fullName>
    </recommendedName>
</protein>
<organism evidence="1 2">
    <name type="scientific">Rhodocollybia butyracea</name>
    <dbReference type="NCBI Taxonomy" id="206335"/>
    <lineage>
        <taxon>Eukaryota</taxon>
        <taxon>Fungi</taxon>
        <taxon>Dikarya</taxon>
        <taxon>Basidiomycota</taxon>
        <taxon>Agaricomycotina</taxon>
        <taxon>Agaricomycetes</taxon>
        <taxon>Agaricomycetidae</taxon>
        <taxon>Agaricales</taxon>
        <taxon>Marasmiineae</taxon>
        <taxon>Omphalotaceae</taxon>
        <taxon>Rhodocollybia</taxon>
    </lineage>
</organism>
<proteinExistence type="predicted"/>
<dbReference type="OrthoDB" id="3056769at2759"/>
<sequence length="186" mass="21636">MLFLLSQCDRLEQRKLSLQSLSSLVHRLPNEIVTKIFTSTCVENNLQCAKVTPLIIAATCARWRELAVSCPKLWSCFDIHLRRENYPPQASARLDIFLQRSKNHCLTLFITYYNRLPLDSNNYFLQQLLQHSDRWQHVTFNVTRFSFENFPGLRAAVLPRLETVKLTHEDINPEDKASTSIRRGCA</sequence>